<dbReference type="eggNOG" id="COG1606">
    <property type="taxonomic scope" value="Bacteria"/>
</dbReference>
<sequence length="66" mass="7569">MKTIGIRQVRVRTHDDIARIEVEPQDMQKLLANHGRITEKLQSYGYTFVTMDLVGYKSGSMNRALS</sequence>
<dbReference type="PANTHER" id="PTHR43169">
    <property type="entry name" value="EXSB FAMILY PROTEIN"/>
    <property type="match status" value="1"/>
</dbReference>
<organism evidence="1 2">
    <name type="scientific">Gracilibacillus boraciitolerans JCM 21714</name>
    <dbReference type="NCBI Taxonomy" id="1298598"/>
    <lineage>
        <taxon>Bacteria</taxon>
        <taxon>Bacillati</taxon>
        <taxon>Bacillota</taxon>
        <taxon>Bacilli</taxon>
        <taxon>Bacillales</taxon>
        <taxon>Bacillaceae</taxon>
        <taxon>Gracilibacillus</taxon>
    </lineage>
</organism>
<dbReference type="AlphaFoldDB" id="W4VFD4"/>
<gene>
    <name evidence="1" type="ORF">JCM21714_853</name>
</gene>
<reference evidence="1 2" key="1">
    <citation type="journal article" date="2014" name="Genome Announc.">
        <title>Draft Genome Sequence of the Boron-Tolerant and Moderately Halotolerant Bacterium Gracilibacillus boraciitolerans JCM 21714T.</title>
        <authorList>
            <person name="Ahmed I."/>
            <person name="Oshima K."/>
            <person name="Suda W."/>
            <person name="Kitamura K."/>
            <person name="Iida T."/>
            <person name="Ohmori Y."/>
            <person name="Fujiwara T."/>
            <person name="Hattori M."/>
            <person name="Ohkuma M."/>
        </authorList>
    </citation>
    <scope>NUCLEOTIDE SEQUENCE [LARGE SCALE GENOMIC DNA]</scope>
    <source>
        <strain evidence="1 2">JCM 21714</strain>
    </source>
</reference>
<name>W4VFD4_9BACI</name>
<proteinExistence type="predicted"/>
<evidence type="ECO:0000313" key="2">
    <source>
        <dbReference type="Proteomes" id="UP000019102"/>
    </source>
</evidence>
<comment type="caution">
    <text evidence="1">The sequence shown here is derived from an EMBL/GenBank/DDBJ whole genome shotgun (WGS) entry which is preliminary data.</text>
</comment>
<dbReference type="InterPro" id="IPR052188">
    <property type="entry name" value="Ni-pincer_cofactor_biosynth"/>
</dbReference>
<dbReference type="PANTHER" id="PTHR43169:SF2">
    <property type="entry name" value="NAD_GMP SYNTHASE DOMAIN-CONTAINING PROTEIN"/>
    <property type="match status" value="1"/>
</dbReference>
<protein>
    <submittedName>
        <fullName evidence="1">ATP-utilizing enzyme of the PP-loop superfamily</fullName>
    </submittedName>
</protein>
<accession>W4VFD4</accession>
<dbReference type="Proteomes" id="UP000019102">
    <property type="component" value="Unassembled WGS sequence"/>
</dbReference>
<keyword evidence="2" id="KW-1185">Reference proteome</keyword>
<dbReference type="STRING" id="1298598.JCM21714_853"/>
<evidence type="ECO:0000313" key="1">
    <source>
        <dbReference type="EMBL" id="GAE91886.1"/>
    </source>
</evidence>
<dbReference type="EMBL" id="BAVS01000002">
    <property type="protein sequence ID" value="GAE91886.1"/>
    <property type="molecule type" value="Genomic_DNA"/>
</dbReference>